<organism evidence="1 2">
    <name type="scientific">Auxenochlorella protothecoides</name>
    <name type="common">Green microalga</name>
    <name type="synonym">Chlorella protothecoides</name>
    <dbReference type="NCBI Taxonomy" id="3075"/>
    <lineage>
        <taxon>Eukaryota</taxon>
        <taxon>Viridiplantae</taxon>
        <taxon>Chlorophyta</taxon>
        <taxon>core chlorophytes</taxon>
        <taxon>Trebouxiophyceae</taxon>
        <taxon>Chlorellales</taxon>
        <taxon>Chlorellaceae</taxon>
        <taxon>Auxenochlorella</taxon>
    </lineage>
</organism>
<dbReference type="EMBL" id="KL662125">
    <property type="protein sequence ID" value="KFM25975.1"/>
    <property type="molecule type" value="Genomic_DNA"/>
</dbReference>
<dbReference type="Proteomes" id="UP000028924">
    <property type="component" value="Unassembled WGS sequence"/>
</dbReference>
<protein>
    <submittedName>
        <fullName evidence="1">Uncharacterized protein</fullName>
    </submittedName>
</protein>
<dbReference type="AlphaFoldDB" id="A0A087SJS1"/>
<name>A0A087SJS1_AUXPR</name>
<dbReference type="RefSeq" id="XP_011398871.1">
    <property type="nucleotide sequence ID" value="XM_011400569.1"/>
</dbReference>
<dbReference type="KEGG" id="apro:F751_3613"/>
<evidence type="ECO:0000313" key="2">
    <source>
        <dbReference type="Proteomes" id="UP000028924"/>
    </source>
</evidence>
<reference evidence="1 2" key="1">
    <citation type="journal article" date="2014" name="BMC Genomics">
        <title>Oil accumulation mechanisms of the oleaginous microalga Chlorella protothecoides revealed through its genome, transcriptomes, and proteomes.</title>
        <authorList>
            <person name="Gao C."/>
            <person name="Wang Y."/>
            <person name="Shen Y."/>
            <person name="Yan D."/>
            <person name="He X."/>
            <person name="Dai J."/>
            <person name="Wu Q."/>
        </authorList>
    </citation>
    <scope>NUCLEOTIDE SEQUENCE [LARGE SCALE GENOMIC DNA]</scope>
    <source>
        <strain evidence="1 2">0710</strain>
    </source>
</reference>
<keyword evidence="2" id="KW-1185">Reference proteome</keyword>
<gene>
    <name evidence="1" type="ORF">F751_3613</name>
</gene>
<sequence>MQRSTSSPHHSFCAAEAEARAAMRASAAAASRTRRAAMSSALTFPPFFPPSALLAWVAGRPLRAGVAALHRNQAMGWEWRMKNSARPSTVTHANPWASSRP</sequence>
<dbReference type="GeneID" id="23615004"/>
<evidence type="ECO:0000313" key="1">
    <source>
        <dbReference type="EMBL" id="KFM25975.1"/>
    </source>
</evidence>
<accession>A0A087SJS1</accession>
<proteinExistence type="predicted"/>